<gene>
    <name evidence="2" type="ORF">LSH36_60g03045</name>
</gene>
<dbReference type="Proteomes" id="UP001208570">
    <property type="component" value="Unassembled WGS sequence"/>
</dbReference>
<keyword evidence="3" id="KW-1185">Reference proteome</keyword>
<protein>
    <submittedName>
        <fullName evidence="2">Uncharacterized protein</fullName>
    </submittedName>
</protein>
<reference evidence="2" key="1">
    <citation type="journal article" date="2023" name="Mol. Biol. Evol.">
        <title>Third-Generation Sequencing Reveals the Adaptive Role of the Epigenome in Three Deep-Sea Polychaetes.</title>
        <authorList>
            <person name="Perez M."/>
            <person name="Aroh O."/>
            <person name="Sun Y."/>
            <person name="Lan Y."/>
            <person name="Juniper S.K."/>
            <person name="Young C.R."/>
            <person name="Angers B."/>
            <person name="Qian P.Y."/>
        </authorList>
    </citation>
    <scope>NUCLEOTIDE SEQUENCE</scope>
    <source>
        <strain evidence="2">P08H-3</strain>
    </source>
</reference>
<organism evidence="2 3">
    <name type="scientific">Paralvinella palmiformis</name>
    <dbReference type="NCBI Taxonomy" id="53620"/>
    <lineage>
        <taxon>Eukaryota</taxon>
        <taxon>Metazoa</taxon>
        <taxon>Spiralia</taxon>
        <taxon>Lophotrochozoa</taxon>
        <taxon>Annelida</taxon>
        <taxon>Polychaeta</taxon>
        <taxon>Sedentaria</taxon>
        <taxon>Canalipalpata</taxon>
        <taxon>Terebellida</taxon>
        <taxon>Terebelliformia</taxon>
        <taxon>Alvinellidae</taxon>
        <taxon>Paralvinella</taxon>
    </lineage>
</organism>
<comment type="caution">
    <text evidence="2">The sequence shown here is derived from an EMBL/GenBank/DDBJ whole genome shotgun (WGS) entry which is preliminary data.</text>
</comment>
<name>A0AAD9K4D8_9ANNE</name>
<accession>A0AAD9K4D8</accession>
<proteinExistence type="predicted"/>
<dbReference type="AlphaFoldDB" id="A0AAD9K4D8"/>
<evidence type="ECO:0000313" key="2">
    <source>
        <dbReference type="EMBL" id="KAK2164689.1"/>
    </source>
</evidence>
<feature type="region of interest" description="Disordered" evidence="1">
    <location>
        <begin position="1"/>
        <end position="20"/>
    </location>
</feature>
<evidence type="ECO:0000313" key="3">
    <source>
        <dbReference type="Proteomes" id="UP001208570"/>
    </source>
</evidence>
<dbReference type="EMBL" id="JAODUP010000060">
    <property type="protein sequence ID" value="KAK2164689.1"/>
    <property type="molecule type" value="Genomic_DNA"/>
</dbReference>
<sequence length="202" mass="23019">MAPRLPRLSRSIPRHSASSSDNVYELLPVGRTLFRRSLITSSPNGDFSSLHLRQKYQHLSAVRSQKFNDEAARATANNRHPATRRAGRSWDPEIQRNRNDLAYAMYMLKRSHRHVSTDVTKLGTDIDTEAKRLGYTLSKRNGPIPTTKALNKQCQVEPKKIRKTKLPQIHNKVPISSKTLEFLDNIPVKFVINGDTVPLTER</sequence>
<evidence type="ECO:0000256" key="1">
    <source>
        <dbReference type="SAM" id="MobiDB-lite"/>
    </source>
</evidence>